<name>A0ABR4PMJ9_9HELO</name>
<evidence type="ECO:0000256" key="1">
    <source>
        <dbReference type="ARBA" id="ARBA00038476"/>
    </source>
</evidence>
<dbReference type="Pfam" id="PF13279">
    <property type="entry name" value="4HBT_2"/>
    <property type="match status" value="1"/>
</dbReference>
<feature type="region of interest" description="Disordered" evidence="2">
    <location>
        <begin position="310"/>
        <end position="336"/>
    </location>
</feature>
<comment type="similarity">
    <text evidence="1">Belongs to the lcsJ thioesterase family.</text>
</comment>
<dbReference type="InterPro" id="IPR029069">
    <property type="entry name" value="HotDog_dom_sf"/>
</dbReference>
<dbReference type="CDD" id="cd00586">
    <property type="entry name" value="4HBT"/>
    <property type="match status" value="1"/>
</dbReference>
<feature type="compositionally biased region" description="Low complexity" evidence="2">
    <location>
        <begin position="314"/>
        <end position="336"/>
    </location>
</feature>
<reference evidence="3 4" key="1">
    <citation type="submission" date="2024-06" db="EMBL/GenBank/DDBJ databases">
        <title>Complete genome of Phlyctema vagabunda strain 19-DSS-EL-015.</title>
        <authorList>
            <person name="Fiorenzani C."/>
        </authorList>
    </citation>
    <scope>NUCLEOTIDE SEQUENCE [LARGE SCALE GENOMIC DNA]</scope>
    <source>
        <strain evidence="3 4">19-DSS-EL-015</strain>
    </source>
</reference>
<comment type="caution">
    <text evidence="3">The sequence shown here is derived from an EMBL/GenBank/DDBJ whole genome shotgun (WGS) entry which is preliminary data.</text>
</comment>
<evidence type="ECO:0000256" key="2">
    <source>
        <dbReference type="SAM" id="MobiDB-lite"/>
    </source>
</evidence>
<sequence length="384" mass="42255">MASATRLPLKSLTFTALVLIGAGASRVNLRNVLVNTFTGPGSYSRIVAIAVVLANVKNFPWAWHYRVFQGILKHCLFSIPQFPATTSKPSTLFLPVITTSHSPFTECDYNLHKSNSTYFSDLDVTRSHLVCCLLQPGIDKLHKNQKHKLVLDKEGKAVKGAWGIMLGAVACSFKREIKPFERYEMWSRLLCWDRKWIYVVTHFVKAGTVRPESYILGDGSWFGTKYGLKKGAKSAKDGAEDVDQKFVFATAISKYVVKLGRLTVHPEVLIEAAGMLPSRPGGWTSMSSLSAANEPKPELEFLSRENGSVDGSITGAENGTANGHANGNANGSATSADKWDWERVEAQNERGLKFAEHFAALDGLHGEFAGSKQPALGRYRDFLL</sequence>
<organism evidence="3 4">
    <name type="scientific">Phlyctema vagabunda</name>
    <dbReference type="NCBI Taxonomy" id="108571"/>
    <lineage>
        <taxon>Eukaryota</taxon>
        <taxon>Fungi</taxon>
        <taxon>Dikarya</taxon>
        <taxon>Ascomycota</taxon>
        <taxon>Pezizomycotina</taxon>
        <taxon>Leotiomycetes</taxon>
        <taxon>Helotiales</taxon>
        <taxon>Dermateaceae</taxon>
        <taxon>Phlyctema</taxon>
    </lineage>
</organism>
<dbReference type="PANTHER" id="PTHR12475">
    <property type="match status" value="1"/>
</dbReference>
<protein>
    <submittedName>
        <fullName evidence="3">Capsule polysaccharide biosynthesis protein</fullName>
    </submittedName>
</protein>
<proteinExistence type="inferred from homology"/>
<dbReference type="EMBL" id="JBFCZG010000003">
    <property type="protein sequence ID" value="KAL3424564.1"/>
    <property type="molecule type" value="Genomic_DNA"/>
</dbReference>
<evidence type="ECO:0000313" key="4">
    <source>
        <dbReference type="Proteomes" id="UP001629113"/>
    </source>
</evidence>
<accession>A0ABR4PMJ9</accession>
<dbReference type="SUPFAM" id="SSF54637">
    <property type="entry name" value="Thioesterase/thiol ester dehydrase-isomerase"/>
    <property type="match status" value="1"/>
</dbReference>
<keyword evidence="4" id="KW-1185">Reference proteome</keyword>
<evidence type="ECO:0000313" key="3">
    <source>
        <dbReference type="EMBL" id="KAL3424564.1"/>
    </source>
</evidence>
<dbReference type="InterPro" id="IPR051490">
    <property type="entry name" value="THEM6_lcsJ_thioesterase"/>
</dbReference>
<dbReference type="PANTHER" id="PTHR12475:SF4">
    <property type="entry name" value="PROTEIN THEM6"/>
    <property type="match status" value="1"/>
</dbReference>
<gene>
    <name evidence="3" type="ORF">PVAG01_03845</name>
</gene>
<dbReference type="Proteomes" id="UP001629113">
    <property type="component" value="Unassembled WGS sequence"/>
</dbReference>